<evidence type="ECO:0000256" key="1">
    <source>
        <dbReference type="SAM" id="MobiDB-lite"/>
    </source>
</evidence>
<accession>A0ABM4U3N6</accession>
<dbReference type="RefSeq" id="XP_071903521.1">
    <property type="nucleotide sequence ID" value="XM_072047420.1"/>
</dbReference>
<protein>
    <submittedName>
        <fullName evidence="3 4">Uncharacterized protein isoform X1</fullName>
    </submittedName>
</protein>
<feature type="compositionally biased region" description="Basic and acidic residues" evidence="1">
    <location>
        <begin position="237"/>
        <end position="252"/>
    </location>
</feature>
<dbReference type="RefSeq" id="XP_071901897.1">
    <property type="nucleotide sequence ID" value="XM_072045796.1"/>
</dbReference>
<evidence type="ECO:0000313" key="4">
    <source>
        <dbReference type="RefSeq" id="XP_071903521.1"/>
    </source>
</evidence>
<feature type="compositionally biased region" description="Polar residues" evidence="1">
    <location>
        <begin position="350"/>
        <end position="363"/>
    </location>
</feature>
<organism evidence="2 3">
    <name type="scientific">Coffea arabica</name>
    <name type="common">Arabian coffee</name>
    <dbReference type="NCBI Taxonomy" id="13443"/>
    <lineage>
        <taxon>Eukaryota</taxon>
        <taxon>Viridiplantae</taxon>
        <taxon>Streptophyta</taxon>
        <taxon>Embryophyta</taxon>
        <taxon>Tracheophyta</taxon>
        <taxon>Spermatophyta</taxon>
        <taxon>Magnoliopsida</taxon>
        <taxon>eudicotyledons</taxon>
        <taxon>Gunneridae</taxon>
        <taxon>Pentapetalae</taxon>
        <taxon>asterids</taxon>
        <taxon>lamiids</taxon>
        <taxon>Gentianales</taxon>
        <taxon>Rubiaceae</taxon>
        <taxon>Ixoroideae</taxon>
        <taxon>Gardenieae complex</taxon>
        <taxon>Bertiereae - Coffeeae clade</taxon>
        <taxon>Coffeeae</taxon>
        <taxon>Coffea</taxon>
    </lineage>
</organism>
<dbReference type="GeneID" id="113739749"/>
<reference evidence="3 4" key="1">
    <citation type="submission" date="2025-05" db="UniProtKB">
        <authorList>
            <consortium name="RefSeq"/>
        </authorList>
    </citation>
    <scope>IDENTIFICATION</scope>
    <source>
        <tissue evidence="3 4">Leaves</tissue>
    </source>
</reference>
<dbReference type="PANTHER" id="PTHR35698:SF2">
    <property type="entry name" value="DNA-BINDING PROTEIN RHL1"/>
    <property type="match status" value="1"/>
</dbReference>
<feature type="compositionally biased region" description="Basic and acidic residues" evidence="1">
    <location>
        <begin position="191"/>
        <end position="204"/>
    </location>
</feature>
<dbReference type="Proteomes" id="UP001652660">
    <property type="component" value="Chromosome 4c"/>
</dbReference>
<feature type="compositionally biased region" description="Basic residues" evidence="1">
    <location>
        <begin position="388"/>
        <end position="397"/>
    </location>
</feature>
<keyword evidence="2" id="KW-1185">Reference proteome</keyword>
<feature type="region of interest" description="Disordered" evidence="1">
    <location>
        <begin position="1"/>
        <end position="31"/>
    </location>
</feature>
<gene>
    <name evidence="3" type="primary">LOC113739749</name>
    <name evidence="4" type="synonym">LOC113740570</name>
</gene>
<dbReference type="Proteomes" id="UP001652660">
    <property type="component" value="Chromosome 4e"/>
</dbReference>
<dbReference type="InterPro" id="IPR038859">
    <property type="entry name" value="RHL1"/>
</dbReference>
<feature type="compositionally biased region" description="Basic and acidic residues" evidence="1">
    <location>
        <begin position="367"/>
        <end position="385"/>
    </location>
</feature>
<evidence type="ECO:0000313" key="2">
    <source>
        <dbReference type="Proteomes" id="UP001652660"/>
    </source>
</evidence>
<feature type="region of interest" description="Disordered" evidence="1">
    <location>
        <begin position="180"/>
        <end position="440"/>
    </location>
</feature>
<proteinExistence type="predicted"/>
<dbReference type="PANTHER" id="PTHR35698">
    <property type="entry name" value="DNA-BINDING PROTEIN RHL1"/>
    <property type="match status" value="1"/>
</dbReference>
<name>A0ABM4U3N6_COFAR</name>
<feature type="compositionally biased region" description="Basic and acidic residues" evidence="1">
    <location>
        <begin position="8"/>
        <end position="22"/>
    </location>
</feature>
<evidence type="ECO:0000313" key="3">
    <source>
        <dbReference type="RefSeq" id="XP_071901897.1"/>
    </source>
</evidence>
<feature type="compositionally biased region" description="Basic and acidic residues" evidence="1">
    <location>
        <begin position="398"/>
        <end position="407"/>
    </location>
</feature>
<sequence length="440" mass="48406">MVRGGGGAKKEKEENAEAEERKRLKKSAFKNNILSETQATASGSNALNPSATVVKHHGKDIMRKSQRSGKNRYLFSFPGLLGPISGGKVGELKDLGTKNPVLYLDFPQGQMKLFGTIVYPKNRYLTLQFSKTGKNVTCEDYFDNMIVFSDAWWIGKKDENPEEVRLEFPKEMDVEQVQNYDFKGGAGGPSDSKRDSIKTAKKVVEQPSPKFELEEDSSDSQNKPKEVLELTPSRKSARTDSSDSQNKPKEVLELTPSRKSARTAGKTFKFAESSSGDDIADGLGETSGDDFVNNGLESSEGDGDNVAKETGKSCHVVLDLDKEDAETDAPVPKKRKQSAKSASKTKELAHSNQGSLVQKTISSLFKKAGEKVVHTDANEKIDNVKISRPSKKGKPVGKRKDGTESSARKKKMKVQVEDDDIEEFTSTSQDMISSDEDWTT</sequence>